<dbReference type="EMBL" id="CM026431">
    <property type="protein sequence ID" value="KAG0559272.1"/>
    <property type="molecule type" value="Genomic_DNA"/>
</dbReference>
<feature type="non-terminal residue" evidence="2">
    <location>
        <position position="167"/>
    </location>
</feature>
<reference evidence="2" key="1">
    <citation type="submission" date="2020-06" db="EMBL/GenBank/DDBJ databases">
        <title>WGS assembly of Ceratodon purpureus strain R40.</title>
        <authorList>
            <person name="Carey S.B."/>
            <person name="Jenkins J."/>
            <person name="Shu S."/>
            <person name="Lovell J.T."/>
            <person name="Sreedasyam A."/>
            <person name="Maumus F."/>
            <person name="Tiley G.P."/>
            <person name="Fernandez-Pozo N."/>
            <person name="Barry K."/>
            <person name="Chen C."/>
            <person name="Wang M."/>
            <person name="Lipzen A."/>
            <person name="Daum C."/>
            <person name="Saski C.A."/>
            <person name="Payton A.C."/>
            <person name="Mcbreen J.C."/>
            <person name="Conrad R.E."/>
            <person name="Kollar L.M."/>
            <person name="Olsson S."/>
            <person name="Huttunen S."/>
            <person name="Landis J.B."/>
            <person name="Wickett N.J."/>
            <person name="Johnson M.G."/>
            <person name="Rensing S.A."/>
            <person name="Grimwood J."/>
            <person name="Schmutz J."/>
            <person name="Mcdaniel S.F."/>
        </authorList>
    </citation>
    <scope>NUCLEOTIDE SEQUENCE</scope>
    <source>
        <strain evidence="2">R40</strain>
    </source>
</reference>
<evidence type="ECO:0000313" key="2">
    <source>
        <dbReference type="EMBL" id="KAG0559272.1"/>
    </source>
</evidence>
<feature type="compositionally biased region" description="Low complexity" evidence="1">
    <location>
        <begin position="12"/>
        <end position="25"/>
    </location>
</feature>
<comment type="caution">
    <text evidence="2">The sequence shown here is derived from an EMBL/GenBank/DDBJ whole genome shotgun (WGS) entry which is preliminary data.</text>
</comment>
<feature type="non-terminal residue" evidence="2">
    <location>
        <position position="1"/>
    </location>
</feature>
<evidence type="ECO:0000256" key="1">
    <source>
        <dbReference type="SAM" id="MobiDB-lite"/>
    </source>
</evidence>
<dbReference type="Proteomes" id="UP000822688">
    <property type="component" value="Chromosome 10"/>
</dbReference>
<dbReference type="AlphaFoldDB" id="A0A8T0GQI9"/>
<feature type="region of interest" description="Disordered" evidence="1">
    <location>
        <begin position="1"/>
        <end position="39"/>
    </location>
</feature>
<accession>A0A8T0GQI9</accession>
<protein>
    <submittedName>
        <fullName evidence="2">Uncharacterized protein</fullName>
    </submittedName>
</protein>
<name>A0A8T0GQI9_CERPU</name>
<proteinExistence type="predicted"/>
<gene>
    <name evidence="2" type="ORF">KC19_10G092400</name>
</gene>
<evidence type="ECO:0000313" key="3">
    <source>
        <dbReference type="Proteomes" id="UP000822688"/>
    </source>
</evidence>
<keyword evidence="3" id="KW-1185">Reference proteome</keyword>
<organism evidence="2 3">
    <name type="scientific">Ceratodon purpureus</name>
    <name type="common">Fire moss</name>
    <name type="synonym">Dicranum purpureum</name>
    <dbReference type="NCBI Taxonomy" id="3225"/>
    <lineage>
        <taxon>Eukaryota</taxon>
        <taxon>Viridiplantae</taxon>
        <taxon>Streptophyta</taxon>
        <taxon>Embryophyta</taxon>
        <taxon>Bryophyta</taxon>
        <taxon>Bryophytina</taxon>
        <taxon>Bryopsida</taxon>
        <taxon>Dicranidae</taxon>
        <taxon>Pseudoditrichales</taxon>
        <taxon>Ditrichaceae</taxon>
        <taxon>Ceratodon</taxon>
    </lineage>
</organism>
<sequence length="167" mass="17926">TEKEFDDRSLQSAAARAVAGPGAAPADDEGGSEGVGDAVPASTLRAHGHAVAISAIGVVGDFVRVDVDVAVTIAQRRRSCVHAFDSVVDHVLCRRGVVPSRRRCCWLLLLRVHRWIHGGSPWHFHGRTAGCRTALQSDSPIAHSRACPNLRTPRFEAPKPQLLICSD</sequence>